<dbReference type="PANTHER" id="PTHR15131">
    <property type="entry name" value="SMALL NUCLEAR RNA ACTIVATING COMPLEX, POLYPEPTIDE 1"/>
    <property type="match status" value="1"/>
</dbReference>
<reference evidence="2 3" key="1">
    <citation type="submission" date="2021-09" db="EMBL/GenBank/DDBJ databases">
        <title>Genomic insights and catalytic innovation underlie evolution of tropane alkaloids biosynthesis.</title>
        <authorList>
            <person name="Wang Y.-J."/>
            <person name="Tian T."/>
            <person name="Huang J.-P."/>
            <person name="Huang S.-X."/>
        </authorList>
    </citation>
    <scope>NUCLEOTIDE SEQUENCE [LARGE SCALE GENOMIC DNA]</scope>
    <source>
        <strain evidence="2">KIB-2018</strain>
        <tissue evidence="2">Leaf</tissue>
    </source>
</reference>
<gene>
    <name evidence="2" type="ORF">K2173_017891</name>
</gene>
<evidence type="ECO:0000313" key="2">
    <source>
        <dbReference type="EMBL" id="KAJ8753270.1"/>
    </source>
</evidence>
<dbReference type="GO" id="GO:0042796">
    <property type="term" value="P:snRNA transcription by RNA polymerase III"/>
    <property type="evidence" value="ECO:0007669"/>
    <property type="project" value="TreeGrafter"/>
</dbReference>
<feature type="compositionally biased region" description="Acidic residues" evidence="1">
    <location>
        <begin position="297"/>
        <end position="308"/>
    </location>
</feature>
<sequence length="320" mass="37193">MPTSLNLSPFKLDIDELINEFIEVRSTAFADWKNLWKQRKFSCIYDASPPTKLAFLMQSLYAHAIGYMISTTTSFSHRLAGLYCLYCLYETQPFKPPFKVYLSLGELKKMKSIVVEAKEPGVKAVPVLVQRMLEKNMFLFGAVDLNESSMCETVNQLKELQNTRVRVANEKLFADTRIEQFLNMDMGLEFNLDLLKKMSTEYAEAKKQAIGEASNVVDVKNIEHIAEDSELIGDAMQKIVDNWSIQKEVFSQQTGLNNKAIAVPEHEQEEQNKQYEQLEYDGEFSRHLELQLYEERSQEEEEQEDEDFMHEIEQRLSRKH</sequence>
<dbReference type="PANTHER" id="PTHR15131:SF3">
    <property type="entry name" value="SNRNA-ACTIVATING PROTEIN COMPLEX SUBUNIT 1"/>
    <property type="match status" value="1"/>
</dbReference>
<comment type="caution">
    <text evidence="2">The sequence shown here is derived from an EMBL/GenBank/DDBJ whole genome shotgun (WGS) entry which is preliminary data.</text>
</comment>
<dbReference type="InterPro" id="IPR019188">
    <property type="entry name" value="SNAPC1"/>
</dbReference>
<dbReference type="GO" id="GO:0019185">
    <property type="term" value="C:snRNA-activating protein complex"/>
    <property type="evidence" value="ECO:0007669"/>
    <property type="project" value="TreeGrafter"/>
</dbReference>
<dbReference type="GO" id="GO:0043565">
    <property type="term" value="F:sequence-specific DNA binding"/>
    <property type="evidence" value="ECO:0007669"/>
    <property type="project" value="TreeGrafter"/>
</dbReference>
<feature type="compositionally biased region" description="Basic and acidic residues" evidence="1">
    <location>
        <begin position="309"/>
        <end position="320"/>
    </location>
</feature>
<organism evidence="2 3">
    <name type="scientific">Erythroxylum novogranatense</name>
    <dbReference type="NCBI Taxonomy" id="1862640"/>
    <lineage>
        <taxon>Eukaryota</taxon>
        <taxon>Viridiplantae</taxon>
        <taxon>Streptophyta</taxon>
        <taxon>Embryophyta</taxon>
        <taxon>Tracheophyta</taxon>
        <taxon>Spermatophyta</taxon>
        <taxon>Magnoliopsida</taxon>
        <taxon>eudicotyledons</taxon>
        <taxon>Gunneridae</taxon>
        <taxon>Pentapetalae</taxon>
        <taxon>rosids</taxon>
        <taxon>fabids</taxon>
        <taxon>Malpighiales</taxon>
        <taxon>Erythroxylaceae</taxon>
        <taxon>Erythroxylum</taxon>
    </lineage>
</organism>
<feature type="region of interest" description="Disordered" evidence="1">
    <location>
        <begin position="293"/>
        <end position="320"/>
    </location>
</feature>
<dbReference type="EMBL" id="JAIWQS010000010">
    <property type="protein sequence ID" value="KAJ8753270.1"/>
    <property type="molecule type" value="Genomic_DNA"/>
</dbReference>
<dbReference type="Proteomes" id="UP001159364">
    <property type="component" value="Linkage Group LG10"/>
</dbReference>
<protein>
    <submittedName>
        <fullName evidence="2">Uncharacterized protein</fullName>
    </submittedName>
</protein>
<dbReference type="Pfam" id="PF09808">
    <property type="entry name" value="SNAPC1"/>
    <property type="match status" value="1"/>
</dbReference>
<evidence type="ECO:0000313" key="3">
    <source>
        <dbReference type="Proteomes" id="UP001159364"/>
    </source>
</evidence>
<dbReference type="GO" id="GO:0042795">
    <property type="term" value="P:snRNA transcription by RNA polymerase II"/>
    <property type="evidence" value="ECO:0007669"/>
    <property type="project" value="TreeGrafter"/>
</dbReference>
<keyword evidence="3" id="KW-1185">Reference proteome</keyword>
<name>A0AAV8SN12_9ROSI</name>
<evidence type="ECO:0000256" key="1">
    <source>
        <dbReference type="SAM" id="MobiDB-lite"/>
    </source>
</evidence>
<proteinExistence type="predicted"/>
<dbReference type="AlphaFoldDB" id="A0AAV8SN12"/>
<accession>A0AAV8SN12</accession>